<accession>A0A516SGM7</accession>
<dbReference type="Gene3D" id="2.40.10.220">
    <property type="entry name" value="predicted glycosyltransferase like domains"/>
    <property type="match status" value="1"/>
</dbReference>
<dbReference type="GO" id="GO:0035438">
    <property type="term" value="F:cyclic-di-GMP binding"/>
    <property type="evidence" value="ECO:0007669"/>
    <property type="project" value="InterPro"/>
</dbReference>
<dbReference type="EMBL" id="CP041730">
    <property type="protein sequence ID" value="QDQ27282.1"/>
    <property type="molecule type" value="Genomic_DNA"/>
</dbReference>
<dbReference type="OrthoDB" id="9135546at2"/>
<proteinExistence type="predicted"/>
<reference evidence="3" key="1">
    <citation type="submission" date="2019-07" db="EMBL/GenBank/DDBJ databases">
        <title>Chitinimonas sp. nov., isolated from Ny-Alesund, arctica soil.</title>
        <authorList>
            <person name="Xu Q."/>
            <person name="Peng F."/>
        </authorList>
    </citation>
    <scope>NUCLEOTIDE SEQUENCE [LARGE SCALE GENOMIC DNA]</scope>
    <source>
        <strain evidence="3">R3-44</strain>
    </source>
</reference>
<dbReference type="Proteomes" id="UP000317550">
    <property type="component" value="Chromosome"/>
</dbReference>
<dbReference type="Pfam" id="PF07238">
    <property type="entry name" value="PilZ"/>
    <property type="match status" value="1"/>
</dbReference>
<evidence type="ECO:0000259" key="1">
    <source>
        <dbReference type="Pfam" id="PF07238"/>
    </source>
</evidence>
<dbReference type="InterPro" id="IPR009875">
    <property type="entry name" value="PilZ_domain"/>
</dbReference>
<protein>
    <submittedName>
        <fullName evidence="2">PilZ domain-containing protein</fullName>
    </submittedName>
</protein>
<dbReference type="AlphaFoldDB" id="A0A516SGM7"/>
<sequence>MKLNTRLHSRIRFKTWVKVIPQQGPGLLSNIEDISTSGLGIEHDRVIQTEVDCHVYFMLPLNGRENIVQARCRIASCRPAELAGRFHIGLAFLDFVSEPRSTAELIESFIRHVEQTAG</sequence>
<evidence type="ECO:0000313" key="2">
    <source>
        <dbReference type="EMBL" id="QDQ27282.1"/>
    </source>
</evidence>
<evidence type="ECO:0000313" key="3">
    <source>
        <dbReference type="Proteomes" id="UP000317550"/>
    </source>
</evidence>
<organism evidence="2 3">
    <name type="scientific">Chitinimonas arctica</name>
    <dbReference type="NCBI Taxonomy" id="2594795"/>
    <lineage>
        <taxon>Bacteria</taxon>
        <taxon>Pseudomonadati</taxon>
        <taxon>Pseudomonadota</taxon>
        <taxon>Betaproteobacteria</taxon>
        <taxon>Neisseriales</taxon>
        <taxon>Chitinibacteraceae</taxon>
        <taxon>Chitinimonas</taxon>
    </lineage>
</organism>
<name>A0A516SGM7_9NEIS</name>
<feature type="domain" description="PilZ" evidence="1">
    <location>
        <begin position="5"/>
        <end position="96"/>
    </location>
</feature>
<dbReference type="SUPFAM" id="SSF141371">
    <property type="entry name" value="PilZ domain-like"/>
    <property type="match status" value="1"/>
</dbReference>
<gene>
    <name evidence="2" type="ORF">FNU76_13410</name>
</gene>
<keyword evidence="3" id="KW-1185">Reference proteome</keyword>
<dbReference type="RefSeq" id="WP_144278675.1">
    <property type="nucleotide sequence ID" value="NZ_CP041730.1"/>
</dbReference>
<dbReference type="KEGG" id="cari:FNU76_13410"/>